<gene>
    <name evidence="5" type="ORF">DFR56_11075</name>
</gene>
<evidence type="ECO:0000313" key="6">
    <source>
        <dbReference type="Proteomes" id="UP000247978"/>
    </source>
</evidence>
<dbReference type="InterPro" id="IPR006059">
    <property type="entry name" value="SBP"/>
</dbReference>
<dbReference type="AlphaFoldDB" id="A0A2V3VZZ5"/>
<evidence type="ECO:0000256" key="4">
    <source>
        <dbReference type="SAM" id="MobiDB-lite"/>
    </source>
</evidence>
<protein>
    <submittedName>
        <fullName evidence="5">Carbohydrate ABC transporter substrate-binding protein (CUT1 family)</fullName>
    </submittedName>
</protein>
<dbReference type="GO" id="GO:1901982">
    <property type="term" value="F:maltose binding"/>
    <property type="evidence" value="ECO:0007669"/>
    <property type="project" value="TreeGrafter"/>
</dbReference>
<dbReference type="CDD" id="cd13585">
    <property type="entry name" value="PBP2_TMBP_like"/>
    <property type="match status" value="1"/>
</dbReference>
<dbReference type="Pfam" id="PF13416">
    <property type="entry name" value="SBP_bac_8"/>
    <property type="match status" value="1"/>
</dbReference>
<feature type="region of interest" description="Disordered" evidence="4">
    <location>
        <begin position="23"/>
        <end position="42"/>
    </location>
</feature>
<dbReference type="GO" id="GO:0055052">
    <property type="term" value="C:ATP-binding cassette (ABC) transporter complex, substrate-binding subunit-containing"/>
    <property type="evidence" value="ECO:0007669"/>
    <property type="project" value="TreeGrafter"/>
</dbReference>
<dbReference type="OrthoDB" id="9769685at2"/>
<organism evidence="5 6">
    <name type="scientific">Pseudogracilibacillus auburnensis</name>
    <dbReference type="NCBI Taxonomy" id="1494959"/>
    <lineage>
        <taxon>Bacteria</taxon>
        <taxon>Bacillati</taxon>
        <taxon>Bacillota</taxon>
        <taxon>Bacilli</taxon>
        <taxon>Bacillales</taxon>
        <taxon>Bacillaceae</taxon>
        <taxon>Pseudogracilibacillus</taxon>
    </lineage>
</organism>
<name>A0A2V3VZZ5_9BACI</name>
<dbReference type="GO" id="GO:0042956">
    <property type="term" value="P:maltodextrin transmembrane transport"/>
    <property type="evidence" value="ECO:0007669"/>
    <property type="project" value="TreeGrafter"/>
</dbReference>
<comment type="caution">
    <text evidence="5">The sequence shown here is derived from an EMBL/GenBank/DDBJ whole genome shotgun (WGS) entry which is preliminary data.</text>
</comment>
<feature type="compositionally biased region" description="Low complexity" evidence="4">
    <location>
        <begin position="27"/>
        <end position="42"/>
    </location>
</feature>
<evidence type="ECO:0000256" key="2">
    <source>
        <dbReference type="ARBA" id="ARBA00022448"/>
    </source>
</evidence>
<accession>A0A2V3VZZ5</accession>
<keyword evidence="2" id="KW-0813">Transport</keyword>
<sequence length="431" mass="47696">MKRIWMLLITLVVIGVLGACSEKQSKDGTSTEGTSSDSGDLTGEIVFNTMELSPTFDDYINGMIEAFEEEYPGAKVKWEDVPAKEIERKTLTEASAGNMSDVVNLNPRFTKKLAGVDALLNMDEAADFKDRYPEGLWTSGAVDGTVYAVPWYFTSGGILYNTEILEEVGIENPPTTVDEAWEMSEKIYDKTGAIAGGYTTTAWQDLWILFPTMGIDLIAEDGSSAAFNTPEAVELLKERKEYFDKGLIPEDLLLDGSLAKEWYVEGKLAWWVSGPQLYRQVNDLSPEMYEKSAAAPGIVGSEGTLYSAIQNLVVSNQSENKELAVEFVEFITNVDNQLEFSKLVPILPGNKEAADNELFQSGEDSDDPEEKGLYYSAIDIEKAIDMSPPIAEANQINEILNETYVEVLINDKDPQEALNDAEKQVNDLLKE</sequence>
<dbReference type="Gene3D" id="3.40.190.10">
    <property type="entry name" value="Periplasmic binding protein-like II"/>
    <property type="match status" value="1"/>
</dbReference>
<proteinExistence type="inferred from homology"/>
<dbReference type="GO" id="GO:0015768">
    <property type="term" value="P:maltose transport"/>
    <property type="evidence" value="ECO:0007669"/>
    <property type="project" value="TreeGrafter"/>
</dbReference>
<dbReference type="RefSeq" id="WP_110396034.1">
    <property type="nucleotide sequence ID" value="NZ_JADIJL010000026.1"/>
</dbReference>
<evidence type="ECO:0000313" key="5">
    <source>
        <dbReference type="EMBL" id="PXW85575.1"/>
    </source>
</evidence>
<dbReference type="PROSITE" id="PS51257">
    <property type="entry name" value="PROKAR_LIPOPROTEIN"/>
    <property type="match status" value="1"/>
</dbReference>
<dbReference type="PANTHER" id="PTHR30061:SF50">
    <property type="entry name" value="MALTOSE_MALTODEXTRIN-BINDING PERIPLASMIC PROTEIN"/>
    <property type="match status" value="1"/>
</dbReference>
<keyword evidence="3" id="KW-0732">Signal</keyword>
<dbReference type="EMBL" id="QJJQ01000010">
    <property type="protein sequence ID" value="PXW85575.1"/>
    <property type="molecule type" value="Genomic_DNA"/>
</dbReference>
<comment type="similarity">
    <text evidence="1">Belongs to the bacterial solute-binding protein 1 family.</text>
</comment>
<keyword evidence="6" id="KW-1185">Reference proteome</keyword>
<evidence type="ECO:0000256" key="1">
    <source>
        <dbReference type="ARBA" id="ARBA00008520"/>
    </source>
</evidence>
<reference evidence="5 6" key="1">
    <citation type="submission" date="2018-05" db="EMBL/GenBank/DDBJ databases">
        <title>Genomic Encyclopedia of Type Strains, Phase IV (KMG-IV): sequencing the most valuable type-strain genomes for metagenomic binning, comparative biology and taxonomic classification.</title>
        <authorList>
            <person name="Goeker M."/>
        </authorList>
    </citation>
    <scope>NUCLEOTIDE SEQUENCE [LARGE SCALE GENOMIC DNA]</scope>
    <source>
        <strain evidence="5 6">DSM 28556</strain>
    </source>
</reference>
<evidence type="ECO:0000256" key="3">
    <source>
        <dbReference type="ARBA" id="ARBA00022729"/>
    </source>
</evidence>
<dbReference type="PANTHER" id="PTHR30061">
    <property type="entry name" value="MALTOSE-BINDING PERIPLASMIC PROTEIN"/>
    <property type="match status" value="1"/>
</dbReference>
<dbReference type="SUPFAM" id="SSF53850">
    <property type="entry name" value="Periplasmic binding protein-like II"/>
    <property type="match status" value="1"/>
</dbReference>
<dbReference type="Proteomes" id="UP000247978">
    <property type="component" value="Unassembled WGS sequence"/>
</dbReference>